<keyword evidence="4" id="KW-1185">Reference proteome</keyword>
<dbReference type="Pfam" id="PF02518">
    <property type="entry name" value="HATPase_c"/>
    <property type="match status" value="1"/>
</dbReference>
<evidence type="ECO:0000256" key="1">
    <source>
        <dbReference type="ARBA" id="ARBA00022553"/>
    </source>
</evidence>
<protein>
    <submittedName>
        <fullName evidence="3">HAMP domain-containing histidine kinase</fullName>
    </submittedName>
</protein>
<name>A0A848LVC1_9BACT</name>
<dbReference type="PANTHER" id="PTHR43547:SF2">
    <property type="entry name" value="HYBRID SIGNAL TRANSDUCTION HISTIDINE KINASE C"/>
    <property type="match status" value="1"/>
</dbReference>
<comment type="caution">
    <text evidence="3">The sequence shown here is derived from an EMBL/GenBank/DDBJ whole genome shotgun (WGS) entry which is preliminary data.</text>
</comment>
<evidence type="ECO:0000259" key="2">
    <source>
        <dbReference type="Pfam" id="PF02518"/>
    </source>
</evidence>
<dbReference type="InterPro" id="IPR003594">
    <property type="entry name" value="HATPase_dom"/>
</dbReference>
<keyword evidence="3" id="KW-0808">Transferase</keyword>
<dbReference type="CDD" id="cd00075">
    <property type="entry name" value="HATPase"/>
    <property type="match status" value="1"/>
</dbReference>
<reference evidence="3 4" key="1">
    <citation type="submission" date="2020-04" db="EMBL/GenBank/DDBJ databases">
        <title>Draft genome of Pyxidicoccus fallax type strain.</title>
        <authorList>
            <person name="Whitworth D.E."/>
        </authorList>
    </citation>
    <scope>NUCLEOTIDE SEQUENCE [LARGE SCALE GENOMIC DNA]</scope>
    <source>
        <strain evidence="3 4">DSM 14698</strain>
    </source>
</reference>
<evidence type="ECO:0000313" key="3">
    <source>
        <dbReference type="EMBL" id="NMO22028.1"/>
    </source>
</evidence>
<evidence type="ECO:0000313" key="4">
    <source>
        <dbReference type="Proteomes" id="UP000518300"/>
    </source>
</evidence>
<dbReference type="GO" id="GO:0000155">
    <property type="term" value="F:phosphorelay sensor kinase activity"/>
    <property type="evidence" value="ECO:0007669"/>
    <property type="project" value="TreeGrafter"/>
</dbReference>
<organism evidence="3 4">
    <name type="scientific">Pyxidicoccus fallax</name>
    <dbReference type="NCBI Taxonomy" id="394095"/>
    <lineage>
        <taxon>Bacteria</taxon>
        <taxon>Pseudomonadati</taxon>
        <taxon>Myxococcota</taxon>
        <taxon>Myxococcia</taxon>
        <taxon>Myxococcales</taxon>
        <taxon>Cystobacterineae</taxon>
        <taxon>Myxococcaceae</taxon>
        <taxon>Pyxidicoccus</taxon>
    </lineage>
</organism>
<accession>A0A848LVC1</accession>
<gene>
    <name evidence="3" type="ORF">HG543_45310</name>
</gene>
<feature type="non-terminal residue" evidence="3">
    <location>
        <position position="1"/>
    </location>
</feature>
<dbReference type="Proteomes" id="UP000518300">
    <property type="component" value="Unassembled WGS sequence"/>
</dbReference>
<dbReference type="AlphaFoldDB" id="A0A848LVC1"/>
<proteinExistence type="predicted"/>
<dbReference type="PANTHER" id="PTHR43547">
    <property type="entry name" value="TWO-COMPONENT HISTIDINE KINASE"/>
    <property type="match status" value="1"/>
</dbReference>
<dbReference type="EMBL" id="JABBJJ010000377">
    <property type="protein sequence ID" value="NMO22028.1"/>
    <property type="molecule type" value="Genomic_DNA"/>
</dbReference>
<dbReference type="InterPro" id="IPR036890">
    <property type="entry name" value="HATPase_C_sf"/>
</dbReference>
<keyword evidence="3" id="KW-0418">Kinase</keyword>
<dbReference type="Gene3D" id="3.30.565.10">
    <property type="entry name" value="Histidine kinase-like ATPase, C-terminal domain"/>
    <property type="match status" value="1"/>
</dbReference>
<keyword evidence="1" id="KW-0597">Phosphoprotein</keyword>
<dbReference type="SUPFAM" id="SSF55874">
    <property type="entry name" value="ATPase domain of HSP90 chaperone/DNA topoisomerase II/histidine kinase"/>
    <property type="match status" value="1"/>
</dbReference>
<sequence>LGLGLYIVQQLVLAHGGSITATSSGEEGTVFTVRLPCGLPREVAAPAS</sequence>
<feature type="domain" description="Histidine kinase/HSP90-like ATPase" evidence="2">
    <location>
        <begin position="2"/>
        <end position="37"/>
    </location>
</feature>